<keyword evidence="10 17" id="KW-0472">Membrane</keyword>
<keyword evidence="4 15" id="KW-0812">Transmembrane</keyword>
<evidence type="ECO:0000256" key="7">
    <source>
        <dbReference type="ARBA" id="ARBA00022847"/>
    </source>
</evidence>
<feature type="transmembrane region" description="Helical" evidence="17">
    <location>
        <begin position="369"/>
        <end position="390"/>
    </location>
</feature>
<evidence type="ECO:0000256" key="1">
    <source>
        <dbReference type="ARBA" id="ARBA00004651"/>
    </source>
</evidence>
<evidence type="ECO:0000256" key="2">
    <source>
        <dbReference type="ARBA" id="ARBA00022448"/>
    </source>
</evidence>
<feature type="disulfide bond" evidence="14">
    <location>
        <begin position="222"/>
        <end position="231"/>
    </location>
</feature>
<dbReference type="EMBL" id="BTSX01000003">
    <property type="protein sequence ID" value="GMS91050.1"/>
    <property type="molecule type" value="Genomic_DNA"/>
</dbReference>
<dbReference type="PROSITE" id="PS50267">
    <property type="entry name" value="NA_NEUROTRAN_SYMP_3"/>
    <property type="match status" value="1"/>
</dbReference>
<organism evidence="18 19">
    <name type="scientific">Pristionchus entomophagus</name>
    <dbReference type="NCBI Taxonomy" id="358040"/>
    <lineage>
        <taxon>Eukaryota</taxon>
        <taxon>Metazoa</taxon>
        <taxon>Ecdysozoa</taxon>
        <taxon>Nematoda</taxon>
        <taxon>Chromadorea</taxon>
        <taxon>Rhabditida</taxon>
        <taxon>Rhabditina</taxon>
        <taxon>Diplogasteromorpha</taxon>
        <taxon>Diplogasteroidea</taxon>
        <taxon>Neodiplogasteridae</taxon>
        <taxon>Pristionchus</taxon>
    </lineage>
</organism>
<dbReference type="GO" id="GO:0046872">
    <property type="term" value="F:metal ion binding"/>
    <property type="evidence" value="ECO:0007669"/>
    <property type="project" value="UniProtKB-KW"/>
</dbReference>
<dbReference type="InterPro" id="IPR037272">
    <property type="entry name" value="SNS_sf"/>
</dbReference>
<dbReference type="PRINTS" id="PR00176">
    <property type="entry name" value="NANEUSMPORT"/>
</dbReference>
<feature type="binding site" evidence="13">
    <location>
        <position position="476"/>
    </location>
    <ligand>
        <name>Na(+)</name>
        <dbReference type="ChEBI" id="CHEBI:29101"/>
        <label>1</label>
    </ligand>
</feature>
<comment type="caution">
    <text evidence="18">The sequence shown here is derived from an EMBL/GenBank/DDBJ whole genome shotgun (WGS) entry which is preliminary data.</text>
</comment>
<feature type="transmembrane region" description="Helical" evidence="17">
    <location>
        <begin position="291"/>
        <end position="308"/>
    </location>
</feature>
<evidence type="ECO:0000256" key="3">
    <source>
        <dbReference type="ARBA" id="ARBA00022475"/>
    </source>
</evidence>
<keyword evidence="5 13" id="KW-0479">Metal-binding</keyword>
<dbReference type="PROSITE" id="PS00754">
    <property type="entry name" value="NA_NEUROTRAN_SYMP_2"/>
    <property type="match status" value="1"/>
</dbReference>
<feature type="compositionally biased region" description="Pro residues" evidence="16">
    <location>
        <begin position="1"/>
        <end position="10"/>
    </location>
</feature>
<dbReference type="GO" id="GO:0015874">
    <property type="term" value="P:norepinephrine transport"/>
    <property type="evidence" value="ECO:0007669"/>
    <property type="project" value="TreeGrafter"/>
</dbReference>
<dbReference type="GO" id="GO:0005330">
    <property type="term" value="F:dopamine:sodium symporter activity"/>
    <property type="evidence" value="ECO:0007669"/>
    <property type="project" value="TreeGrafter"/>
</dbReference>
<feature type="transmembrane region" description="Helical" evidence="17">
    <location>
        <begin position="537"/>
        <end position="557"/>
    </location>
</feature>
<dbReference type="PANTHER" id="PTHR11616">
    <property type="entry name" value="SODIUM/CHLORIDE DEPENDENT TRANSPORTER"/>
    <property type="match status" value="1"/>
</dbReference>
<evidence type="ECO:0000256" key="14">
    <source>
        <dbReference type="PIRSR" id="PIRSR600175-2"/>
    </source>
</evidence>
<evidence type="ECO:0000256" key="13">
    <source>
        <dbReference type="PIRSR" id="PIRSR600175-1"/>
    </source>
</evidence>
<keyword evidence="2 15" id="KW-0813">Transport</keyword>
<feature type="transmembrane region" description="Helical" evidence="17">
    <location>
        <begin position="610"/>
        <end position="633"/>
    </location>
</feature>
<dbReference type="SUPFAM" id="SSF161070">
    <property type="entry name" value="SNF-like"/>
    <property type="match status" value="1"/>
</dbReference>
<evidence type="ECO:0000313" key="18">
    <source>
        <dbReference type="EMBL" id="GMS91050.1"/>
    </source>
</evidence>
<keyword evidence="7 15" id="KW-0769">Symport</keyword>
<accession>A0AAV5TEG3</accession>
<comment type="similarity">
    <text evidence="15">Belongs to the sodium:neurotransmitter symporter (SNF) (TC 2.A.22) family.</text>
</comment>
<evidence type="ECO:0000256" key="11">
    <source>
        <dbReference type="ARBA" id="ARBA00023157"/>
    </source>
</evidence>
<feature type="binding site" evidence="13">
    <location>
        <position position="376"/>
    </location>
    <ligand>
        <name>Na(+)</name>
        <dbReference type="ChEBI" id="CHEBI:29101"/>
        <label>1</label>
    </ligand>
</feature>
<dbReference type="PROSITE" id="PS00610">
    <property type="entry name" value="NA_NEUROTRAN_SYMP_1"/>
    <property type="match status" value="1"/>
</dbReference>
<dbReference type="PANTHER" id="PTHR11616:SF320">
    <property type="entry name" value="SODIUM-DEPENDENT NORADRENALINE TRANSPORTER"/>
    <property type="match status" value="1"/>
</dbReference>
<evidence type="ECO:0000256" key="16">
    <source>
        <dbReference type="SAM" id="MobiDB-lite"/>
    </source>
</evidence>
<dbReference type="GO" id="GO:0051583">
    <property type="term" value="P:dopamine uptake involved in synaptic transmission"/>
    <property type="evidence" value="ECO:0007669"/>
    <property type="project" value="TreeGrafter"/>
</dbReference>
<dbReference type="Proteomes" id="UP001432027">
    <property type="component" value="Unassembled WGS sequence"/>
</dbReference>
<dbReference type="GO" id="GO:0006865">
    <property type="term" value="P:amino acid transport"/>
    <property type="evidence" value="ECO:0007669"/>
    <property type="project" value="TreeGrafter"/>
</dbReference>
<dbReference type="GO" id="GO:0042734">
    <property type="term" value="C:presynaptic membrane"/>
    <property type="evidence" value="ECO:0007669"/>
    <property type="project" value="TreeGrafter"/>
</dbReference>
<feature type="binding site" evidence="13">
    <location>
        <position position="473"/>
    </location>
    <ligand>
        <name>Na(+)</name>
        <dbReference type="ChEBI" id="CHEBI:29101"/>
        <label>1</label>
    </ligand>
</feature>
<feature type="transmembrane region" description="Helical" evidence="17">
    <location>
        <begin position="320"/>
        <end position="340"/>
    </location>
</feature>
<keyword evidence="11 14" id="KW-1015">Disulfide bond</keyword>
<evidence type="ECO:0000256" key="5">
    <source>
        <dbReference type="ARBA" id="ARBA00022723"/>
    </source>
</evidence>
<proteinExistence type="inferred from homology"/>
<evidence type="ECO:0000256" key="17">
    <source>
        <dbReference type="SAM" id="Phobius"/>
    </source>
</evidence>
<feature type="binding site" evidence="13">
    <location>
        <position position="118"/>
    </location>
    <ligand>
        <name>Na(+)</name>
        <dbReference type="ChEBI" id="CHEBI:29101"/>
        <label>1</label>
    </ligand>
</feature>
<evidence type="ECO:0000313" key="19">
    <source>
        <dbReference type="Proteomes" id="UP001432027"/>
    </source>
</evidence>
<feature type="transmembrane region" description="Helical" evidence="17">
    <location>
        <begin position="182"/>
        <end position="210"/>
    </location>
</feature>
<feature type="region of interest" description="Disordered" evidence="16">
    <location>
        <begin position="1"/>
        <end position="24"/>
    </location>
</feature>
<evidence type="ECO:0000256" key="9">
    <source>
        <dbReference type="ARBA" id="ARBA00023053"/>
    </source>
</evidence>
<reference evidence="18" key="1">
    <citation type="submission" date="2023-10" db="EMBL/GenBank/DDBJ databases">
        <title>Genome assembly of Pristionchus species.</title>
        <authorList>
            <person name="Yoshida K."/>
            <person name="Sommer R.J."/>
        </authorList>
    </citation>
    <scope>NUCLEOTIDE SEQUENCE</scope>
    <source>
        <strain evidence="18">RS0144</strain>
    </source>
</reference>
<keyword evidence="19" id="KW-1185">Reference proteome</keyword>
<feature type="transmembrane region" description="Helical" evidence="17">
    <location>
        <begin position="140"/>
        <end position="161"/>
    </location>
</feature>
<keyword evidence="6" id="KW-0532">Neurotransmitter transport</keyword>
<keyword evidence="8 17" id="KW-1133">Transmembrane helix</keyword>
<dbReference type="GO" id="GO:0030424">
    <property type="term" value="C:axon"/>
    <property type="evidence" value="ECO:0007669"/>
    <property type="project" value="TreeGrafter"/>
</dbReference>
<sequence>MTAPPPPLPPDRSDSRGIGPAPDLLAPGARYTLRIDGSIRLTVQDQQIVTASQMTTARRDEYGDEAEDDSSRLNGVKQRLVIEADDVKKPTGATHIGDDGRETWSSKVDFLLSVVGFAVDLGNIWRFPYLCFKNGGGVFLIPYTIMVLFAGVPLFYMELSLGQYYRKGAITTWGRVCPLFKGIGYCVIMIAFYTDFFYNVIIAWGFHFLYASFTTKLPWASCNNSFNSDACYEPHYSSLSDLSEQCAPPISDNKTRISAAEEYFYKGFLGLHAAGDSGSHVARSLSDLGDVNWHIVICLAIVYLICYFSMWKGIGTSGKVVWFTALFPYVVLGVLFVRGITLPGSEMGIAYYLQPNVTMLWEPSVWQDAATQVFFSLGPGFGVLLAYSSYNNFHNNVYYDALLTSSINCATSFLSGFVIFSVLGYMSCKSGKRIEDVAQEGPGLVFVVYPEALATMPWAPGWSVLFFLMLITLGLDSSFGGSEAIITGLSDEYPIIKRNRERFLACLFGFYMIIGVFICTNGGILIMEWIIVYGTTWGLLIAVFCEVMVIAFLYGVGQFTADVKEMLGFKPGIYWRSAWTVAAPVVLLLMILSSFIHYKPLVYQDYAYPTVANVLGIFFALSAASCIPIVGIYKLCNAQGNTFQEKLDRAMTPYRARPTQCEYTPIGGRNASNDIIL</sequence>
<dbReference type="AlphaFoldDB" id="A0AAV5TEG3"/>
<feature type="transmembrane region" description="Helical" evidence="17">
    <location>
        <begin position="402"/>
        <end position="426"/>
    </location>
</feature>
<evidence type="ECO:0000256" key="8">
    <source>
        <dbReference type="ARBA" id="ARBA00022989"/>
    </source>
</evidence>
<name>A0AAV5TEG3_9BILA</name>
<dbReference type="InterPro" id="IPR000175">
    <property type="entry name" value="Na/ntran_symport"/>
</dbReference>
<feature type="transmembrane region" description="Helical" evidence="17">
    <location>
        <begin position="462"/>
        <end position="482"/>
    </location>
</feature>
<keyword evidence="12" id="KW-0325">Glycoprotein</keyword>
<evidence type="ECO:0000256" key="12">
    <source>
        <dbReference type="ARBA" id="ARBA00023180"/>
    </source>
</evidence>
<feature type="binding site" evidence="13">
    <location>
        <position position="477"/>
    </location>
    <ligand>
        <name>Na(+)</name>
        <dbReference type="ChEBI" id="CHEBI:29101"/>
        <label>1</label>
    </ligand>
</feature>
<dbReference type="Pfam" id="PF00209">
    <property type="entry name" value="SNF"/>
    <property type="match status" value="1"/>
</dbReference>
<feature type="transmembrane region" description="Helical" evidence="17">
    <location>
        <begin position="578"/>
        <end position="598"/>
    </location>
</feature>
<evidence type="ECO:0000256" key="6">
    <source>
        <dbReference type="ARBA" id="ARBA00022775"/>
    </source>
</evidence>
<gene>
    <name evidence="18" type="ORF">PENTCL1PPCAC_13225</name>
</gene>
<comment type="subcellular location">
    <subcellularLocation>
        <location evidence="1">Cell membrane</location>
        <topology evidence="1">Multi-pass membrane protein</topology>
    </subcellularLocation>
</comment>
<feature type="binding site" evidence="13">
    <location>
        <position position="119"/>
    </location>
    <ligand>
        <name>Na(+)</name>
        <dbReference type="ChEBI" id="CHEBI:29101"/>
        <label>1</label>
    </ligand>
</feature>
<feature type="binding site" evidence="13">
    <location>
        <position position="116"/>
    </location>
    <ligand>
        <name>Na(+)</name>
        <dbReference type="ChEBI" id="CHEBI:29101"/>
        <label>1</label>
    </ligand>
</feature>
<protein>
    <recommendedName>
        <fullName evidence="15">Transporter</fullName>
    </recommendedName>
</protein>
<feature type="binding site" evidence="13">
    <location>
        <position position="123"/>
    </location>
    <ligand>
        <name>Na(+)</name>
        <dbReference type="ChEBI" id="CHEBI:29101"/>
        <label>1</label>
    </ligand>
</feature>
<keyword evidence="9 13" id="KW-0915">Sodium</keyword>
<dbReference type="GO" id="GO:0032809">
    <property type="term" value="C:neuronal cell body membrane"/>
    <property type="evidence" value="ECO:0007669"/>
    <property type="project" value="TreeGrafter"/>
</dbReference>
<feature type="transmembrane region" description="Helical" evidence="17">
    <location>
        <begin position="503"/>
        <end position="531"/>
    </location>
</feature>
<keyword evidence="3" id="KW-1003">Cell membrane</keyword>
<evidence type="ECO:0000256" key="15">
    <source>
        <dbReference type="RuleBase" id="RU003732"/>
    </source>
</evidence>
<evidence type="ECO:0000256" key="4">
    <source>
        <dbReference type="ARBA" id="ARBA00022692"/>
    </source>
</evidence>
<feature type="binding site" evidence="13">
    <location>
        <position position="408"/>
    </location>
    <ligand>
        <name>Na(+)</name>
        <dbReference type="ChEBI" id="CHEBI:29101"/>
        <label>1</label>
    </ligand>
</feature>
<evidence type="ECO:0000256" key="10">
    <source>
        <dbReference type="ARBA" id="ARBA00023136"/>
    </source>
</evidence>